<feature type="transmembrane region" description="Helical" evidence="1">
    <location>
        <begin position="88"/>
        <end position="111"/>
    </location>
</feature>
<name>A0A0C2JV68_9VIBR</name>
<dbReference type="AlphaFoldDB" id="A0A0C2JV68"/>
<accession>A0A0C2N7U0</accession>
<proteinExistence type="predicted"/>
<dbReference type="RefSeq" id="WP_040987106.1">
    <property type="nucleotide sequence ID" value="NZ_JTKH01000003.1"/>
</dbReference>
<gene>
    <name evidence="2" type="ORF">OJ16_01350</name>
</gene>
<organism evidence="2 3">
    <name type="scientific">Vibrio renipiscarius</name>
    <dbReference type="NCBI Taxonomy" id="1461322"/>
    <lineage>
        <taxon>Bacteria</taxon>
        <taxon>Pseudomonadati</taxon>
        <taxon>Pseudomonadota</taxon>
        <taxon>Gammaproteobacteria</taxon>
        <taxon>Vibrionales</taxon>
        <taxon>Vibrionaceae</taxon>
        <taxon>Vibrio</taxon>
    </lineage>
</organism>
<keyword evidence="1" id="KW-1133">Transmembrane helix</keyword>
<evidence type="ECO:0000256" key="1">
    <source>
        <dbReference type="SAM" id="Phobius"/>
    </source>
</evidence>
<comment type="caution">
    <text evidence="2">The sequence shown here is derived from an EMBL/GenBank/DDBJ whole genome shotgun (WGS) entry which is preliminary data.</text>
</comment>
<feature type="transmembrane region" description="Helical" evidence="1">
    <location>
        <begin position="29"/>
        <end position="48"/>
    </location>
</feature>
<feature type="transmembrane region" description="Helical" evidence="1">
    <location>
        <begin position="6"/>
        <end position="22"/>
    </location>
</feature>
<reference evidence="2 3" key="1">
    <citation type="submission" date="2014-11" db="EMBL/GenBank/DDBJ databases">
        <title>Draft Genome Sequence of Vibrio piscirenalis strains CECT 8603T and CECT 8604, two marine Gammaproteobacterium isolated from cultured gilthead sea bream (Sparus aurata).</title>
        <authorList>
            <person name="Arahal D.R."/>
            <person name="Rodrigo-Torres L."/>
            <person name="Lucena T."/>
            <person name="Pujalte M.J."/>
        </authorList>
    </citation>
    <scope>NUCLEOTIDE SEQUENCE [LARGE SCALE GENOMIC DNA]</scope>
    <source>
        <strain evidence="2 3">DCR 1-4-2</strain>
    </source>
</reference>
<keyword evidence="3" id="KW-1185">Reference proteome</keyword>
<accession>A0A0C2JV68</accession>
<evidence type="ECO:0000313" key="2">
    <source>
        <dbReference type="EMBL" id="KII81869.1"/>
    </source>
</evidence>
<evidence type="ECO:0000313" key="3">
    <source>
        <dbReference type="Proteomes" id="UP000031672"/>
    </source>
</evidence>
<keyword evidence="1" id="KW-0472">Membrane</keyword>
<keyword evidence="1" id="KW-0812">Transmembrane</keyword>
<sequence length="117" mass="13223">MVWLVTKYLLTAAIVVLISEVAKRSDKFGAMVAALPTVTILALIWMYIEGQGTEKLSNHAYYTFWFVVPTLPMFLLFPYLLSKYSFWLTLLISCLISILCFAIISVVAKFFGVNLLS</sequence>
<protein>
    <recommendedName>
        <fullName evidence="4">4-amino-4-deoxy-L-arabinose transferase</fullName>
    </recommendedName>
</protein>
<dbReference type="Proteomes" id="UP000031672">
    <property type="component" value="Unassembled WGS sequence"/>
</dbReference>
<dbReference type="NCBIfam" id="NF006751">
    <property type="entry name" value="PRK09272.1-4"/>
    <property type="match status" value="1"/>
</dbReference>
<dbReference type="OrthoDB" id="47473at2"/>
<feature type="transmembrane region" description="Helical" evidence="1">
    <location>
        <begin position="60"/>
        <end position="81"/>
    </location>
</feature>
<evidence type="ECO:0008006" key="4">
    <source>
        <dbReference type="Google" id="ProtNLM"/>
    </source>
</evidence>
<dbReference type="EMBL" id="JTKH01000003">
    <property type="protein sequence ID" value="KII81869.1"/>
    <property type="molecule type" value="Genomic_DNA"/>
</dbReference>